<name>A0A1J4V863_9BACT</name>
<evidence type="ECO:0000313" key="3">
    <source>
        <dbReference type="Proteomes" id="UP000183206"/>
    </source>
</evidence>
<evidence type="ECO:0000313" key="2">
    <source>
        <dbReference type="EMBL" id="OIO32224.1"/>
    </source>
</evidence>
<dbReference type="SUPFAM" id="SSF69786">
    <property type="entry name" value="YggU-like"/>
    <property type="match status" value="1"/>
</dbReference>
<dbReference type="AlphaFoldDB" id="A0A1J4V863"/>
<dbReference type="Pfam" id="PF02594">
    <property type="entry name" value="DUF167"/>
    <property type="match status" value="1"/>
</dbReference>
<gene>
    <name evidence="2" type="ORF">AUJ44_03045</name>
</gene>
<comment type="caution">
    <text evidence="2">The sequence shown here is derived from an EMBL/GenBank/DDBJ whole genome shotgun (WGS) entry which is preliminary data.</text>
</comment>
<dbReference type="EMBL" id="MNVO01000046">
    <property type="protein sequence ID" value="OIO32224.1"/>
    <property type="molecule type" value="Genomic_DNA"/>
</dbReference>
<dbReference type="Proteomes" id="UP000183206">
    <property type="component" value="Unassembled WGS sequence"/>
</dbReference>
<dbReference type="STRING" id="1805282.AUJ44_03045"/>
<dbReference type="InterPro" id="IPR036591">
    <property type="entry name" value="YggU-like_sf"/>
</dbReference>
<evidence type="ECO:0000256" key="1">
    <source>
        <dbReference type="ARBA" id="ARBA00010364"/>
    </source>
</evidence>
<organism evidence="2 3">
    <name type="scientific">Candidatus Nomurabacteria bacterium CG1_02_47_685</name>
    <dbReference type="NCBI Taxonomy" id="1805282"/>
    <lineage>
        <taxon>Bacteria</taxon>
        <taxon>Candidatus Nomuraibacteriota</taxon>
    </lineage>
</organism>
<reference evidence="2 3" key="1">
    <citation type="journal article" date="2016" name="Environ. Microbiol.">
        <title>Genomic resolution of a cold subsurface aquifer community provides metabolic insights for novel microbes adapted to high CO concentrations.</title>
        <authorList>
            <person name="Probst A.J."/>
            <person name="Castelle C.J."/>
            <person name="Singh A."/>
            <person name="Brown C.T."/>
            <person name="Anantharaman K."/>
            <person name="Sharon I."/>
            <person name="Hug L.A."/>
            <person name="Burstein D."/>
            <person name="Emerson J.B."/>
            <person name="Thomas B.C."/>
            <person name="Banfield J.F."/>
        </authorList>
    </citation>
    <scope>NUCLEOTIDE SEQUENCE [LARGE SCALE GENOMIC DNA]</scope>
    <source>
        <strain evidence="2">CG1_02_47_685</strain>
    </source>
</reference>
<dbReference type="NCBIfam" id="TIGR00251">
    <property type="entry name" value="DUF167 family protein"/>
    <property type="match status" value="1"/>
</dbReference>
<dbReference type="InterPro" id="IPR003746">
    <property type="entry name" value="DUF167"/>
</dbReference>
<dbReference type="SMART" id="SM01152">
    <property type="entry name" value="DUF167"/>
    <property type="match status" value="1"/>
</dbReference>
<sequence>MYIRVRVNPSAKKERVEEAKNGDLLLSVRDPAEQNRANTRVREIVAARFGVPVGKVRIISGHRSSGKVLSVDLPCEAEER</sequence>
<comment type="similarity">
    <text evidence="1">Belongs to the UPF0235 family.</text>
</comment>
<accession>A0A1J4V863</accession>
<dbReference type="Gene3D" id="3.30.1200.10">
    <property type="entry name" value="YggU-like"/>
    <property type="match status" value="1"/>
</dbReference>
<protein>
    <submittedName>
        <fullName evidence="2">Uncharacterized protein</fullName>
    </submittedName>
</protein>
<proteinExistence type="inferred from homology"/>